<keyword evidence="1" id="KW-1133">Transmembrane helix</keyword>
<organism evidence="2 3">
    <name type="scientific">Kribbella deserti</name>
    <dbReference type="NCBI Taxonomy" id="1926257"/>
    <lineage>
        <taxon>Bacteria</taxon>
        <taxon>Bacillati</taxon>
        <taxon>Actinomycetota</taxon>
        <taxon>Actinomycetes</taxon>
        <taxon>Propionibacteriales</taxon>
        <taxon>Kribbellaceae</taxon>
        <taxon>Kribbella</taxon>
    </lineage>
</organism>
<sequence length="326" mass="35493">MIRLTKVEMRRLFARRLTMIGLLGAVLGSGLLLFGIYQDSKPLPAEQVAMARVEFDRYVKSYPADLERCKADEAKARETDPGVQMGCDQMQPPVWEQWIKPETVFSEALPSYLLGGSYLLIFVAFLLGAGFIGAEFSSGSIGSWLTFEPRRLRVYASKLLAAFNGVIPLALGFFALLVAGAWVVIDRNGRTAGMTAERWGDFAEAGLRITVLTAVVAALGVVVGGLFRHTAAALGLAMVYLVVVEGMLGQLLTNQQPWLLRLNLDSWINHGTTYYVQKCAPVEGGGYGCDSVLKHLSFGHSALYLAVLTAALVALGAIVFRRRDVN</sequence>
<feature type="transmembrane region" description="Helical" evidence="1">
    <location>
        <begin position="205"/>
        <end position="227"/>
    </location>
</feature>
<protein>
    <submittedName>
        <fullName evidence="2">ABC transporter permease subunit</fullName>
    </submittedName>
</protein>
<accession>A0ABV6QG09</accession>
<feature type="transmembrane region" description="Helical" evidence="1">
    <location>
        <begin position="234"/>
        <end position="252"/>
    </location>
</feature>
<feature type="transmembrane region" description="Helical" evidence="1">
    <location>
        <begin position="12"/>
        <end position="37"/>
    </location>
</feature>
<dbReference type="Proteomes" id="UP001589890">
    <property type="component" value="Unassembled WGS sequence"/>
</dbReference>
<keyword evidence="3" id="KW-1185">Reference proteome</keyword>
<dbReference type="Pfam" id="PF12679">
    <property type="entry name" value="ABC2_membrane_2"/>
    <property type="match status" value="1"/>
</dbReference>
<keyword evidence="1" id="KW-0472">Membrane</keyword>
<dbReference type="RefSeq" id="WP_380044286.1">
    <property type="nucleotide sequence ID" value="NZ_JBHLTC010000006.1"/>
</dbReference>
<evidence type="ECO:0000313" key="2">
    <source>
        <dbReference type="EMBL" id="MFC0623580.1"/>
    </source>
</evidence>
<feature type="transmembrane region" description="Helical" evidence="1">
    <location>
        <begin position="159"/>
        <end position="185"/>
    </location>
</feature>
<reference evidence="2 3" key="1">
    <citation type="submission" date="2024-09" db="EMBL/GenBank/DDBJ databases">
        <authorList>
            <person name="Sun Q."/>
            <person name="Mori K."/>
        </authorList>
    </citation>
    <scope>NUCLEOTIDE SEQUENCE [LARGE SCALE GENOMIC DNA]</scope>
    <source>
        <strain evidence="2 3">CGMCC 1.15906</strain>
    </source>
</reference>
<dbReference type="PANTHER" id="PTHR37305:SF1">
    <property type="entry name" value="MEMBRANE PROTEIN"/>
    <property type="match status" value="1"/>
</dbReference>
<dbReference type="EMBL" id="JBHLTC010000006">
    <property type="protein sequence ID" value="MFC0623580.1"/>
    <property type="molecule type" value="Genomic_DNA"/>
</dbReference>
<keyword evidence="1" id="KW-0812">Transmembrane</keyword>
<evidence type="ECO:0000256" key="1">
    <source>
        <dbReference type="SAM" id="Phobius"/>
    </source>
</evidence>
<gene>
    <name evidence="2" type="ORF">ACFFGN_05865</name>
</gene>
<proteinExistence type="predicted"/>
<name>A0ABV6QG09_9ACTN</name>
<evidence type="ECO:0000313" key="3">
    <source>
        <dbReference type="Proteomes" id="UP001589890"/>
    </source>
</evidence>
<feature type="transmembrane region" description="Helical" evidence="1">
    <location>
        <begin position="118"/>
        <end position="147"/>
    </location>
</feature>
<dbReference type="PANTHER" id="PTHR37305">
    <property type="entry name" value="INTEGRAL MEMBRANE PROTEIN-RELATED"/>
    <property type="match status" value="1"/>
</dbReference>
<comment type="caution">
    <text evidence="2">The sequence shown here is derived from an EMBL/GenBank/DDBJ whole genome shotgun (WGS) entry which is preliminary data.</text>
</comment>
<feature type="transmembrane region" description="Helical" evidence="1">
    <location>
        <begin position="302"/>
        <end position="320"/>
    </location>
</feature>